<evidence type="ECO:0000256" key="3">
    <source>
        <dbReference type="ARBA" id="ARBA00022679"/>
    </source>
</evidence>
<evidence type="ECO:0000256" key="6">
    <source>
        <dbReference type="ARBA" id="ARBA00023136"/>
    </source>
</evidence>
<evidence type="ECO:0000256" key="1">
    <source>
        <dbReference type="ARBA" id="ARBA00004651"/>
    </source>
</evidence>
<accession>A0A3Q9UK23</accession>
<dbReference type="GO" id="GO:0016780">
    <property type="term" value="F:phosphotransferase activity, for other substituted phosphate groups"/>
    <property type="evidence" value="ECO:0007669"/>
    <property type="project" value="InterPro"/>
</dbReference>
<feature type="transmembrane region" description="Helical" evidence="8">
    <location>
        <begin position="134"/>
        <end position="154"/>
    </location>
</feature>
<keyword evidence="2" id="KW-1003">Cell membrane</keyword>
<feature type="transmembrane region" description="Helical" evidence="8">
    <location>
        <begin position="47"/>
        <end position="68"/>
    </location>
</feature>
<evidence type="ECO:0000256" key="2">
    <source>
        <dbReference type="ARBA" id="ARBA00022475"/>
    </source>
</evidence>
<feature type="transmembrane region" description="Helical" evidence="8">
    <location>
        <begin position="339"/>
        <end position="358"/>
    </location>
</feature>
<keyword evidence="3 9" id="KW-0808">Transferase</keyword>
<feature type="binding site" evidence="7">
    <location>
        <position position="225"/>
    </location>
    <ligand>
        <name>Mg(2+)</name>
        <dbReference type="ChEBI" id="CHEBI:18420"/>
    </ligand>
</feature>
<keyword evidence="4 8" id="KW-0812">Transmembrane</keyword>
<feature type="transmembrane region" description="Helical" evidence="8">
    <location>
        <begin position="80"/>
        <end position="100"/>
    </location>
</feature>
<gene>
    <name evidence="9" type="ORF">C0Z10_05705</name>
</gene>
<comment type="cofactor">
    <cofactor evidence="7">
        <name>Mg(2+)</name>
        <dbReference type="ChEBI" id="CHEBI:18420"/>
    </cofactor>
</comment>
<keyword evidence="7" id="KW-0479">Metal-binding</keyword>
<reference evidence="10" key="1">
    <citation type="submission" date="2017-12" db="EMBL/GenBank/DDBJ databases">
        <title>Whole genome sequencing of Acidipropionibacterium jensenii strains JS279 and JS280.</title>
        <authorList>
            <person name="Deptula P."/>
            <person name="Laine P."/>
            <person name="Smolander O.-P."/>
            <person name="Paulin L."/>
            <person name="Auvinen P."/>
            <person name="Varmanen P."/>
        </authorList>
    </citation>
    <scope>NUCLEOTIDE SEQUENCE [LARGE SCALE GENOMIC DNA]</scope>
    <source>
        <strain evidence="10">JS280</strain>
    </source>
</reference>
<dbReference type="CDD" id="cd06853">
    <property type="entry name" value="GT_WecA_like"/>
    <property type="match status" value="1"/>
</dbReference>
<keyword evidence="7" id="KW-0460">Magnesium</keyword>
<dbReference type="Proteomes" id="UP000285875">
    <property type="component" value="Chromosome"/>
</dbReference>
<feature type="transmembrane region" description="Helical" evidence="8">
    <location>
        <begin position="191"/>
        <end position="212"/>
    </location>
</feature>
<keyword evidence="5 8" id="KW-1133">Transmembrane helix</keyword>
<feature type="transmembrane region" description="Helical" evidence="8">
    <location>
        <begin position="112"/>
        <end position="128"/>
    </location>
</feature>
<dbReference type="PANTHER" id="PTHR22926:SF3">
    <property type="entry name" value="UNDECAPRENYL-PHOSPHATE ALPHA-N-ACETYLGLUCOSAMINYL 1-PHOSPHATE TRANSFERASE"/>
    <property type="match status" value="1"/>
</dbReference>
<evidence type="ECO:0000313" key="9">
    <source>
        <dbReference type="EMBL" id="AZZ39321.1"/>
    </source>
</evidence>
<comment type="subcellular location">
    <subcellularLocation>
        <location evidence="1">Cell membrane</location>
        <topology evidence="1">Multi-pass membrane protein</topology>
    </subcellularLocation>
</comment>
<dbReference type="EMBL" id="CP025570">
    <property type="protein sequence ID" value="AZZ39321.1"/>
    <property type="molecule type" value="Genomic_DNA"/>
</dbReference>
<feature type="transmembrane region" description="Helical" evidence="8">
    <location>
        <begin position="6"/>
        <end position="26"/>
    </location>
</feature>
<dbReference type="Pfam" id="PF00953">
    <property type="entry name" value="Glycos_transf_4"/>
    <property type="match status" value="1"/>
</dbReference>
<proteinExistence type="predicted"/>
<keyword evidence="6 8" id="KW-0472">Membrane</keyword>
<feature type="binding site" evidence="7">
    <location>
        <position position="158"/>
    </location>
    <ligand>
        <name>Mg(2+)</name>
        <dbReference type="ChEBI" id="CHEBI:18420"/>
    </ligand>
</feature>
<feature type="transmembrane region" description="Helical" evidence="8">
    <location>
        <begin position="166"/>
        <end position="185"/>
    </location>
</feature>
<dbReference type="AlphaFoldDB" id="A0A3Q9UK23"/>
<name>A0A3Q9UK23_9ACTN</name>
<dbReference type="GO" id="GO:0044038">
    <property type="term" value="P:cell wall macromolecule biosynthetic process"/>
    <property type="evidence" value="ECO:0007669"/>
    <property type="project" value="TreeGrafter"/>
</dbReference>
<dbReference type="GO" id="GO:0046872">
    <property type="term" value="F:metal ion binding"/>
    <property type="evidence" value="ECO:0007669"/>
    <property type="project" value="UniProtKB-KW"/>
</dbReference>
<evidence type="ECO:0000256" key="7">
    <source>
        <dbReference type="PIRSR" id="PIRSR600715-1"/>
    </source>
</evidence>
<evidence type="ECO:0000256" key="4">
    <source>
        <dbReference type="ARBA" id="ARBA00022692"/>
    </source>
</evidence>
<dbReference type="GO" id="GO:0009103">
    <property type="term" value="P:lipopolysaccharide biosynthetic process"/>
    <property type="evidence" value="ECO:0007669"/>
    <property type="project" value="TreeGrafter"/>
</dbReference>
<organism evidence="9 10">
    <name type="scientific">Acidipropionibacterium jensenii</name>
    <dbReference type="NCBI Taxonomy" id="1749"/>
    <lineage>
        <taxon>Bacteria</taxon>
        <taxon>Bacillati</taxon>
        <taxon>Actinomycetota</taxon>
        <taxon>Actinomycetes</taxon>
        <taxon>Propionibacteriales</taxon>
        <taxon>Propionibacteriaceae</taxon>
        <taxon>Acidipropionibacterium</taxon>
    </lineage>
</organism>
<feature type="transmembrane region" description="Helical" evidence="8">
    <location>
        <begin position="263"/>
        <end position="284"/>
    </location>
</feature>
<feature type="transmembrane region" description="Helical" evidence="8">
    <location>
        <begin position="224"/>
        <end position="243"/>
    </location>
</feature>
<dbReference type="InterPro" id="IPR000715">
    <property type="entry name" value="Glycosyl_transferase_4"/>
</dbReference>
<dbReference type="KEGG" id="aji:C0Z10_05705"/>
<evidence type="ECO:0000256" key="8">
    <source>
        <dbReference type="SAM" id="Phobius"/>
    </source>
</evidence>
<evidence type="ECO:0000313" key="10">
    <source>
        <dbReference type="Proteomes" id="UP000285875"/>
    </source>
</evidence>
<dbReference type="RefSeq" id="WP_097798732.1">
    <property type="nucleotide sequence ID" value="NZ_CP025570.1"/>
</dbReference>
<evidence type="ECO:0000256" key="5">
    <source>
        <dbReference type="ARBA" id="ARBA00022989"/>
    </source>
</evidence>
<sequence length="371" mass="38921">MREYLLVMLVSGLTTYLLAGLCRQVALRVGAVAPVRSRDVHTVPIPYFGGVAMLGGVALSCLLADNLPFLGRHPLVGDDAFTICIAGMTICAVGVVDDILDLPALAKAAGQVLAAGIVVTGGVRLFWIPLPNSIIALGTPTSILVTVLIIVLCANAVNFVDGLDGLASGVVAIGSLAFFVYTYLLAYEQDFVVATTASLITAVTAGACLGFLPHNWHPARMFMGDSGALLLGLLLASSTISLTGQVDSSALVARDGGLVPASLPIILPVVILCLPLLDLVMGYVRRTLHGTWFFVADKKHLHHRLLARGHSHVRAVLLMYLWSAVLSFGVVTMGLARSLWSVLVFLAGLGITILLTLANNHAGSRRSGTEG</sequence>
<dbReference type="GO" id="GO:0071555">
    <property type="term" value="P:cell wall organization"/>
    <property type="evidence" value="ECO:0007669"/>
    <property type="project" value="TreeGrafter"/>
</dbReference>
<dbReference type="GO" id="GO:0005886">
    <property type="term" value="C:plasma membrane"/>
    <property type="evidence" value="ECO:0007669"/>
    <property type="project" value="UniProtKB-SubCell"/>
</dbReference>
<feature type="transmembrane region" description="Helical" evidence="8">
    <location>
        <begin position="313"/>
        <end position="333"/>
    </location>
</feature>
<protein>
    <submittedName>
        <fullName evidence="9">Undecaprenyl/decaprenyl-phosphate alpha-N-acetylglucosaminyl 1-phosphate transferase</fullName>
    </submittedName>
</protein>
<dbReference type="PANTHER" id="PTHR22926">
    <property type="entry name" value="PHOSPHO-N-ACETYLMURAMOYL-PENTAPEPTIDE-TRANSFERASE"/>
    <property type="match status" value="1"/>
</dbReference>